<dbReference type="AlphaFoldDB" id="A0A1M5JJL0"/>
<accession>A0A1M5JJL0</accession>
<protein>
    <submittedName>
        <fullName evidence="2">Uncharacterized protein</fullName>
    </submittedName>
</protein>
<feature type="signal peptide" evidence="1">
    <location>
        <begin position="1"/>
        <end position="19"/>
    </location>
</feature>
<dbReference type="Proteomes" id="UP000184212">
    <property type="component" value="Unassembled WGS sequence"/>
</dbReference>
<evidence type="ECO:0000313" key="2">
    <source>
        <dbReference type="EMBL" id="SHG40764.1"/>
    </source>
</evidence>
<proteinExistence type="predicted"/>
<evidence type="ECO:0000256" key="1">
    <source>
        <dbReference type="SAM" id="SignalP"/>
    </source>
</evidence>
<evidence type="ECO:0000313" key="3">
    <source>
        <dbReference type="Proteomes" id="UP000184212"/>
    </source>
</evidence>
<reference evidence="2 3" key="1">
    <citation type="submission" date="2016-11" db="EMBL/GenBank/DDBJ databases">
        <authorList>
            <person name="Jaros S."/>
            <person name="Januszkiewicz K."/>
            <person name="Wedrychowicz H."/>
        </authorList>
    </citation>
    <scope>NUCLEOTIDE SEQUENCE [LARGE SCALE GENOMIC DNA]</scope>
    <source>
        <strain evidence="2 3">DSM 24574</strain>
    </source>
</reference>
<name>A0A1M5JJL0_9BACT</name>
<dbReference type="EMBL" id="FQWQ01000001">
    <property type="protein sequence ID" value="SHG40764.1"/>
    <property type="molecule type" value="Genomic_DNA"/>
</dbReference>
<keyword evidence="3" id="KW-1185">Reference proteome</keyword>
<dbReference type="RefSeq" id="WP_143164708.1">
    <property type="nucleotide sequence ID" value="NZ_FQWQ01000001.1"/>
</dbReference>
<sequence length="245" mass="28143">MRKIIIVKLICAWCSVAHSTPLTEGCWIPLKYVMALSASVRQDTKEMLIPFQSITVNSQGVLVKAYGSEESVAQLGYDGGRIEILNVERFVNLMYFDLKEVSETRYFLSTQGFFLILSMESATGMSEIKFVNEFQGFAFSTFYGAVFRIQMAKHFCIVGVNECLSFTMDGKVKNSSSWSRYELIRDYPDVSNGRVVNRIKIVGKKEEEFAAEIKDKFILFYRYTKDKFQIELSDRPVYTLQLVED</sequence>
<organism evidence="2 3">
    <name type="scientific">Chryseolinea serpens</name>
    <dbReference type="NCBI Taxonomy" id="947013"/>
    <lineage>
        <taxon>Bacteria</taxon>
        <taxon>Pseudomonadati</taxon>
        <taxon>Bacteroidota</taxon>
        <taxon>Cytophagia</taxon>
        <taxon>Cytophagales</taxon>
        <taxon>Fulvivirgaceae</taxon>
        <taxon>Chryseolinea</taxon>
    </lineage>
</organism>
<gene>
    <name evidence="2" type="ORF">SAMN04488109_0105</name>
</gene>
<keyword evidence="1" id="KW-0732">Signal</keyword>
<feature type="chain" id="PRO_5013245886" evidence="1">
    <location>
        <begin position="20"/>
        <end position="245"/>
    </location>
</feature>